<feature type="signal peptide" evidence="1">
    <location>
        <begin position="1"/>
        <end position="20"/>
    </location>
</feature>
<dbReference type="EMBL" id="JANVFT010000023">
    <property type="protein sequence ID" value="KAJ4497078.1"/>
    <property type="molecule type" value="Genomic_DNA"/>
</dbReference>
<evidence type="ECO:0000256" key="1">
    <source>
        <dbReference type="SAM" id="SignalP"/>
    </source>
</evidence>
<accession>A0ABQ8VKZ3</accession>
<keyword evidence="3" id="KW-1185">Reference proteome</keyword>
<comment type="caution">
    <text evidence="2">The sequence shown here is derived from an EMBL/GenBank/DDBJ whole genome shotgun (WGS) entry which is preliminary data.</text>
</comment>
<gene>
    <name evidence="2" type="ORF">C8R41DRAFT_823201</name>
</gene>
<protein>
    <recommendedName>
        <fullName evidence="4">Secreted protein</fullName>
    </recommendedName>
</protein>
<organism evidence="2 3">
    <name type="scientific">Lentinula lateritia</name>
    <dbReference type="NCBI Taxonomy" id="40482"/>
    <lineage>
        <taxon>Eukaryota</taxon>
        <taxon>Fungi</taxon>
        <taxon>Dikarya</taxon>
        <taxon>Basidiomycota</taxon>
        <taxon>Agaricomycotina</taxon>
        <taxon>Agaricomycetes</taxon>
        <taxon>Agaricomycetidae</taxon>
        <taxon>Agaricales</taxon>
        <taxon>Marasmiineae</taxon>
        <taxon>Omphalotaceae</taxon>
        <taxon>Lentinula</taxon>
    </lineage>
</organism>
<evidence type="ECO:0008006" key="4">
    <source>
        <dbReference type="Google" id="ProtNLM"/>
    </source>
</evidence>
<sequence>MLIVPCFVTLFLLLPHNVFSCLHGKWSSVYFCKFFSTFRTSFSIKIRSNAAQRSIFDQFSVQFQLKNATAAGGKMKLVQEEVMPELRLDDTHV</sequence>
<proteinExistence type="predicted"/>
<reference evidence="2" key="1">
    <citation type="submission" date="2022-08" db="EMBL/GenBank/DDBJ databases">
        <title>A Global Phylogenomic Analysis of the Shiitake Genus Lentinula.</title>
        <authorList>
            <consortium name="DOE Joint Genome Institute"/>
            <person name="Sierra-Patev S."/>
            <person name="Min B."/>
            <person name="Naranjo-Ortiz M."/>
            <person name="Looney B."/>
            <person name="Konkel Z."/>
            <person name="Slot J.C."/>
            <person name="Sakamoto Y."/>
            <person name="Steenwyk J.L."/>
            <person name="Rokas A."/>
            <person name="Carro J."/>
            <person name="Camarero S."/>
            <person name="Ferreira P."/>
            <person name="Molpeceres G."/>
            <person name="Ruiz-Duenas F.J."/>
            <person name="Serrano A."/>
            <person name="Henrissat B."/>
            <person name="Drula E."/>
            <person name="Hughes K.W."/>
            <person name="Mata J.L."/>
            <person name="Ishikawa N.K."/>
            <person name="Vargas-Isla R."/>
            <person name="Ushijima S."/>
            <person name="Smith C.A."/>
            <person name="Ahrendt S."/>
            <person name="Andreopoulos W."/>
            <person name="He G."/>
            <person name="Labutti K."/>
            <person name="Lipzen A."/>
            <person name="Ng V."/>
            <person name="Riley R."/>
            <person name="Sandor L."/>
            <person name="Barry K."/>
            <person name="Martinez A.T."/>
            <person name="Xiao Y."/>
            <person name="Gibbons J.G."/>
            <person name="Terashima K."/>
            <person name="Grigoriev I.V."/>
            <person name="Hibbett D.S."/>
        </authorList>
    </citation>
    <scope>NUCLEOTIDE SEQUENCE</scope>
    <source>
        <strain evidence="2">RHP3577 ss4</strain>
    </source>
</reference>
<feature type="chain" id="PRO_5045278489" description="Secreted protein" evidence="1">
    <location>
        <begin position="21"/>
        <end position="93"/>
    </location>
</feature>
<name>A0ABQ8VKZ3_9AGAR</name>
<evidence type="ECO:0000313" key="3">
    <source>
        <dbReference type="Proteomes" id="UP001150217"/>
    </source>
</evidence>
<keyword evidence="1" id="KW-0732">Signal</keyword>
<evidence type="ECO:0000313" key="2">
    <source>
        <dbReference type="EMBL" id="KAJ4497078.1"/>
    </source>
</evidence>
<dbReference type="Proteomes" id="UP001150217">
    <property type="component" value="Unassembled WGS sequence"/>
</dbReference>